<sequence length="179" mass="19442">MIESNAVKQSNSKFTTKDLVECALLTALVFIATRFINITLPISMKGGLIHLGTGMLFISAIVFGEKKGAISGAFGMAIFDILSGWAVWAPFTFVIRGIMGYMLGKISHINGKNGNSIITNIIAMLISTIWMIIGYYFTEVILYGNWITPFTSMPGDLAQGIVGAIIALPIIKGLKRVYK</sequence>
<gene>
    <name evidence="4" type="ORF">FYJ71_00300</name>
</gene>
<dbReference type="Proteomes" id="UP000440713">
    <property type="component" value="Unassembled WGS sequence"/>
</dbReference>
<organism evidence="4 5">
    <name type="scientific">Peptostreptococcus porci</name>
    <dbReference type="NCBI Taxonomy" id="2652282"/>
    <lineage>
        <taxon>Bacteria</taxon>
        <taxon>Bacillati</taxon>
        <taxon>Bacillota</taxon>
        <taxon>Clostridia</taxon>
        <taxon>Peptostreptococcales</taxon>
        <taxon>Peptostreptococcaceae</taxon>
        <taxon>Peptostreptococcus</taxon>
    </lineage>
</organism>
<evidence type="ECO:0000256" key="3">
    <source>
        <dbReference type="SAM" id="Phobius"/>
    </source>
</evidence>
<protein>
    <submittedName>
        <fullName evidence="4">ECF transporter S component</fullName>
    </submittedName>
</protein>
<feature type="transmembrane region" description="Helical" evidence="3">
    <location>
        <begin position="157"/>
        <end position="174"/>
    </location>
</feature>
<evidence type="ECO:0000256" key="1">
    <source>
        <dbReference type="ARBA" id="ARBA00022692"/>
    </source>
</evidence>
<evidence type="ECO:0000313" key="5">
    <source>
        <dbReference type="Proteomes" id="UP000440713"/>
    </source>
</evidence>
<dbReference type="PANTHER" id="PTHR37815:SF3">
    <property type="entry name" value="UPF0397 PROTEIN SPR0429"/>
    <property type="match status" value="1"/>
</dbReference>
<dbReference type="AlphaFoldDB" id="A0A6N7XAV9"/>
<keyword evidence="3" id="KW-0472">Membrane</keyword>
<dbReference type="GO" id="GO:0016020">
    <property type="term" value="C:membrane"/>
    <property type="evidence" value="ECO:0007669"/>
    <property type="project" value="InterPro"/>
</dbReference>
<dbReference type="RefSeq" id="WP_154536865.1">
    <property type="nucleotide sequence ID" value="NZ_JAQYHJ010000144.1"/>
</dbReference>
<dbReference type="Gene3D" id="1.10.1760.20">
    <property type="match status" value="1"/>
</dbReference>
<comment type="caution">
    <text evidence="4">The sequence shown here is derived from an EMBL/GenBank/DDBJ whole genome shotgun (WGS) entry which is preliminary data.</text>
</comment>
<keyword evidence="1 3" id="KW-0812">Transmembrane</keyword>
<keyword evidence="2 3" id="KW-1133">Transmembrane helix</keyword>
<dbReference type="InterPro" id="IPR009825">
    <property type="entry name" value="ECF_substrate-spec-like"/>
</dbReference>
<name>A0A6N7XAV9_9FIRM</name>
<reference evidence="4 5" key="1">
    <citation type="submission" date="2019-08" db="EMBL/GenBank/DDBJ databases">
        <title>In-depth cultivation of the pig gut microbiome towards novel bacterial diversity and tailored functional studies.</title>
        <authorList>
            <person name="Wylensek D."/>
            <person name="Hitch T.C.A."/>
            <person name="Clavel T."/>
        </authorList>
    </citation>
    <scope>NUCLEOTIDE SEQUENCE [LARGE SCALE GENOMIC DNA]</scope>
    <source>
        <strain evidence="4 5">WCA-SAB-591-4A-A</strain>
    </source>
</reference>
<dbReference type="Pfam" id="PF07155">
    <property type="entry name" value="ECF-ribofla_trS"/>
    <property type="match status" value="1"/>
</dbReference>
<feature type="transmembrane region" description="Helical" evidence="3">
    <location>
        <begin position="70"/>
        <end position="95"/>
    </location>
</feature>
<feature type="transmembrane region" description="Helical" evidence="3">
    <location>
        <begin position="116"/>
        <end position="137"/>
    </location>
</feature>
<keyword evidence="5" id="KW-1185">Reference proteome</keyword>
<evidence type="ECO:0000313" key="4">
    <source>
        <dbReference type="EMBL" id="MST61422.1"/>
    </source>
</evidence>
<accession>A0A6N7XAV9</accession>
<dbReference type="PANTHER" id="PTHR37815">
    <property type="entry name" value="UPF0397 PROTEIN BC_2624-RELATED"/>
    <property type="match status" value="1"/>
</dbReference>
<dbReference type="EMBL" id="VUNE01000001">
    <property type="protein sequence ID" value="MST61422.1"/>
    <property type="molecule type" value="Genomic_DNA"/>
</dbReference>
<evidence type="ECO:0000256" key="2">
    <source>
        <dbReference type="ARBA" id="ARBA00022989"/>
    </source>
</evidence>
<proteinExistence type="predicted"/>
<feature type="transmembrane region" description="Helical" evidence="3">
    <location>
        <begin position="47"/>
        <end position="64"/>
    </location>
</feature>